<dbReference type="Pfam" id="PF11374">
    <property type="entry name" value="DUF3176"/>
    <property type="match status" value="1"/>
</dbReference>
<keyword evidence="4" id="KW-1185">Reference proteome</keyword>
<evidence type="ECO:0000256" key="1">
    <source>
        <dbReference type="SAM" id="MobiDB-lite"/>
    </source>
</evidence>
<gene>
    <name evidence="3" type="ORF">CSOJ01_03923</name>
</gene>
<keyword evidence="2" id="KW-0812">Transmembrane</keyword>
<dbReference type="PANTHER" id="PTHR35394:SF5">
    <property type="entry name" value="DUF3176 DOMAIN-CONTAINING PROTEIN"/>
    <property type="match status" value="1"/>
</dbReference>
<feature type="transmembrane region" description="Helical" evidence="2">
    <location>
        <begin position="525"/>
        <end position="545"/>
    </location>
</feature>
<dbReference type="AlphaFoldDB" id="A0A8H6N095"/>
<feature type="region of interest" description="Disordered" evidence="1">
    <location>
        <begin position="1"/>
        <end position="38"/>
    </location>
</feature>
<feature type="compositionally biased region" description="Basic and acidic residues" evidence="1">
    <location>
        <begin position="7"/>
        <end position="19"/>
    </location>
</feature>
<name>A0A8H6N095_9PEZI</name>
<evidence type="ECO:0000313" key="3">
    <source>
        <dbReference type="EMBL" id="KAF6814700.1"/>
    </source>
</evidence>
<evidence type="ECO:0000256" key="2">
    <source>
        <dbReference type="SAM" id="Phobius"/>
    </source>
</evidence>
<evidence type="ECO:0000313" key="4">
    <source>
        <dbReference type="Proteomes" id="UP000652219"/>
    </source>
</evidence>
<accession>A0A8H6N095</accession>
<sequence length="615" mass="68477">MHTQRTASHDMHENKRELVPSHPSPKSQEVHATEAAQESLLRGLDDNADYDAETLAIDDSTGRSRTSLDVSSYKSDASSVTNVPTLAGQPPISDSRKQTLRFTLPAEQILNGWWLEIFCCWLSIACVAALAVFLKAYDDQPLPEWPSGITVNTVVALLSTVTRTAFTIPVAEGLSQCKWNWFKQKPRPLSDLDLFDQASRGPWGSLSLMVRTKGWLIGIFSAVLLVSSIGTSTLTQSAVTYPTRKIQQRGEAPAWSLSKFDYQGLTYELDYATAKLREVMSSPFTTPISFKEPRCPQSDYITDVLRPNLSASGLQTNLQLPNGVSMTVINSPRDEQTVVGSGPRISDYDTDVLNSIIFVYSAIYSDWVIGSEAAEVAFHWCVNTYDASVENNVLLMKHNLSHTQSHRFNANYSEMTTPADNNPYPIYQTEVWKIGEILREAATGNSSVSNQTRTGGERLQRAINETRLREDINFKAGSDVFWSVIDSTAQIFETVLVNSFLMESKPNVMGVAWNSESFIRVRWPWLTFLIVQVGLSFIILMLIILETATAGVDVVKSSTLPSLFAINSEAKADLEHKFEEGEPLVEKGHRRVVPWGIGGQLHKVDGKWQLRSARE</sequence>
<dbReference type="PANTHER" id="PTHR35394">
    <property type="entry name" value="DUF3176 DOMAIN-CONTAINING PROTEIN"/>
    <property type="match status" value="1"/>
</dbReference>
<keyword evidence="2" id="KW-1133">Transmembrane helix</keyword>
<proteinExistence type="predicted"/>
<protein>
    <submittedName>
        <fullName evidence="3">Uncharacterized protein</fullName>
    </submittedName>
</protein>
<comment type="caution">
    <text evidence="3">The sequence shown here is derived from an EMBL/GenBank/DDBJ whole genome shotgun (WGS) entry which is preliminary data.</text>
</comment>
<feature type="transmembrane region" description="Helical" evidence="2">
    <location>
        <begin position="113"/>
        <end position="134"/>
    </location>
</feature>
<dbReference type="InterPro" id="IPR021514">
    <property type="entry name" value="DUF3176"/>
</dbReference>
<reference evidence="3 4" key="1">
    <citation type="journal article" date="2020" name="Phytopathology">
        <title>Genome Sequence Resources of Colletotrichum truncatum, C. plurivorum, C. musicola, and C. sojae: Four Species Pathogenic to Soybean (Glycine max).</title>
        <authorList>
            <person name="Rogerio F."/>
            <person name="Boufleur T.R."/>
            <person name="Ciampi-Guillardi M."/>
            <person name="Sukno S.A."/>
            <person name="Thon M.R."/>
            <person name="Massola Junior N.S."/>
            <person name="Baroncelli R."/>
        </authorList>
    </citation>
    <scope>NUCLEOTIDE SEQUENCE [LARGE SCALE GENOMIC DNA]</scope>
    <source>
        <strain evidence="3 4">LFN0009</strain>
    </source>
</reference>
<dbReference type="EMBL" id="WIGN01000041">
    <property type="protein sequence ID" value="KAF6814700.1"/>
    <property type="molecule type" value="Genomic_DNA"/>
</dbReference>
<keyword evidence="2" id="KW-0472">Membrane</keyword>
<organism evidence="3 4">
    <name type="scientific">Colletotrichum sojae</name>
    <dbReference type="NCBI Taxonomy" id="2175907"/>
    <lineage>
        <taxon>Eukaryota</taxon>
        <taxon>Fungi</taxon>
        <taxon>Dikarya</taxon>
        <taxon>Ascomycota</taxon>
        <taxon>Pezizomycotina</taxon>
        <taxon>Sordariomycetes</taxon>
        <taxon>Hypocreomycetidae</taxon>
        <taxon>Glomerellales</taxon>
        <taxon>Glomerellaceae</taxon>
        <taxon>Colletotrichum</taxon>
        <taxon>Colletotrichum orchidearum species complex</taxon>
    </lineage>
</organism>
<dbReference type="Proteomes" id="UP000652219">
    <property type="component" value="Unassembled WGS sequence"/>
</dbReference>
<feature type="transmembrane region" description="Helical" evidence="2">
    <location>
        <begin position="215"/>
        <end position="239"/>
    </location>
</feature>